<dbReference type="OrthoDB" id="10536376at2759"/>
<reference evidence="2" key="1">
    <citation type="submission" date="2022-11" db="EMBL/GenBank/DDBJ databases">
        <authorList>
            <person name="Petersen C."/>
        </authorList>
    </citation>
    <scope>NUCLEOTIDE SEQUENCE</scope>
    <source>
        <strain evidence="2">IBT 22155</strain>
    </source>
</reference>
<organism evidence="2 3">
    <name type="scientific">Penicillium bovifimosum</name>
    <dbReference type="NCBI Taxonomy" id="126998"/>
    <lineage>
        <taxon>Eukaryota</taxon>
        <taxon>Fungi</taxon>
        <taxon>Dikarya</taxon>
        <taxon>Ascomycota</taxon>
        <taxon>Pezizomycotina</taxon>
        <taxon>Eurotiomycetes</taxon>
        <taxon>Eurotiomycetidae</taxon>
        <taxon>Eurotiales</taxon>
        <taxon>Aspergillaceae</taxon>
        <taxon>Penicillium</taxon>
    </lineage>
</organism>
<dbReference type="RefSeq" id="XP_056526295.1">
    <property type="nucleotide sequence ID" value="XM_056661129.1"/>
</dbReference>
<evidence type="ECO:0000313" key="2">
    <source>
        <dbReference type="EMBL" id="KAJ5145821.1"/>
    </source>
</evidence>
<sequence length="75" mass="7874">MEGCALVKVNGIEICTSLGKKKLEYNVGSQLCGDVKTAAQISGVQLITRSTQQTHMDSVSSGHTKPIGPICRAGK</sequence>
<dbReference type="EMBL" id="JAPQKL010000001">
    <property type="protein sequence ID" value="KAJ5145821.1"/>
    <property type="molecule type" value="Genomic_DNA"/>
</dbReference>
<keyword evidence="3" id="KW-1185">Reference proteome</keyword>
<proteinExistence type="predicted"/>
<dbReference type="AlphaFoldDB" id="A0A9W9HEV8"/>
<reference evidence="2" key="2">
    <citation type="journal article" date="2023" name="IMA Fungus">
        <title>Comparative genomic study of the Penicillium genus elucidates a diverse pangenome and 15 lateral gene transfer events.</title>
        <authorList>
            <person name="Petersen C."/>
            <person name="Sorensen T."/>
            <person name="Nielsen M.R."/>
            <person name="Sondergaard T.E."/>
            <person name="Sorensen J.L."/>
            <person name="Fitzpatrick D.A."/>
            <person name="Frisvad J.C."/>
            <person name="Nielsen K.L."/>
        </authorList>
    </citation>
    <scope>NUCLEOTIDE SEQUENCE</scope>
    <source>
        <strain evidence="2">IBT 22155</strain>
    </source>
</reference>
<accession>A0A9W9HEV8</accession>
<gene>
    <name evidence="2" type="ORF">N7515_000385</name>
</gene>
<dbReference type="GeneID" id="81400299"/>
<dbReference type="Proteomes" id="UP001149079">
    <property type="component" value="Unassembled WGS sequence"/>
</dbReference>
<evidence type="ECO:0000313" key="3">
    <source>
        <dbReference type="Proteomes" id="UP001149079"/>
    </source>
</evidence>
<feature type="compositionally biased region" description="Polar residues" evidence="1">
    <location>
        <begin position="52"/>
        <end position="63"/>
    </location>
</feature>
<name>A0A9W9HEV8_9EURO</name>
<feature type="region of interest" description="Disordered" evidence="1">
    <location>
        <begin position="52"/>
        <end position="75"/>
    </location>
</feature>
<evidence type="ECO:0000256" key="1">
    <source>
        <dbReference type="SAM" id="MobiDB-lite"/>
    </source>
</evidence>
<comment type="caution">
    <text evidence="2">The sequence shown here is derived from an EMBL/GenBank/DDBJ whole genome shotgun (WGS) entry which is preliminary data.</text>
</comment>
<protein>
    <submittedName>
        <fullName evidence="2">Uncharacterized protein</fullName>
    </submittedName>
</protein>